<evidence type="ECO:0000256" key="1">
    <source>
        <dbReference type="SAM" id="SignalP"/>
    </source>
</evidence>
<reference evidence="2" key="1">
    <citation type="submission" date="2018-05" db="EMBL/GenBank/DDBJ databases">
        <title>Draft genome of Mucuna pruriens seed.</title>
        <authorList>
            <person name="Nnadi N.E."/>
            <person name="Vos R."/>
            <person name="Hasami M.H."/>
            <person name="Devisetty U.K."/>
            <person name="Aguiy J.C."/>
        </authorList>
    </citation>
    <scope>NUCLEOTIDE SEQUENCE [LARGE SCALE GENOMIC DNA]</scope>
    <source>
        <strain evidence="2">JCA_2017</strain>
    </source>
</reference>
<sequence>MGEKKVMAFFMFVMAYGLAVTIFSASDIPPTCNGNEELLTFCGRYLTNMQPNPSPDCCKGTTASFKRTNTPQGTGCWSNFRVSRGKTYKSSWCLRD</sequence>
<name>A0A371GD35_MUCPR</name>
<evidence type="ECO:0008006" key="4">
    <source>
        <dbReference type="Google" id="ProtNLM"/>
    </source>
</evidence>
<dbReference type="EMBL" id="QJKJ01005931">
    <property type="protein sequence ID" value="RDX88465.1"/>
    <property type="molecule type" value="Genomic_DNA"/>
</dbReference>
<keyword evidence="3" id="KW-1185">Reference proteome</keyword>
<dbReference type="AlphaFoldDB" id="A0A371GD35"/>
<comment type="caution">
    <text evidence="2">The sequence shown here is derived from an EMBL/GenBank/DDBJ whole genome shotgun (WGS) entry which is preliminary data.</text>
</comment>
<feature type="chain" id="PRO_5016704264" description="Bifunctional inhibitor/plant lipid transfer protein/seed storage helical domain-containing protein" evidence="1">
    <location>
        <begin position="20"/>
        <end position="96"/>
    </location>
</feature>
<dbReference type="OrthoDB" id="1393584at2759"/>
<proteinExistence type="predicted"/>
<evidence type="ECO:0000313" key="2">
    <source>
        <dbReference type="EMBL" id="RDX88465.1"/>
    </source>
</evidence>
<dbReference type="SUPFAM" id="SSF47699">
    <property type="entry name" value="Bifunctional inhibitor/lipid-transfer protein/seed storage 2S albumin"/>
    <property type="match status" value="1"/>
</dbReference>
<feature type="signal peptide" evidence="1">
    <location>
        <begin position="1"/>
        <end position="19"/>
    </location>
</feature>
<dbReference type="InterPro" id="IPR036312">
    <property type="entry name" value="Bifun_inhib/LTP/seed_sf"/>
</dbReference>
<dbReference type="Proteomes" id="UP000257109">
    <property type="component" value="Unassembled WGS sequence"/>
</dbReference>
<dbReference type="Gene3D" id="1.10.110.10">
    <property type="entry name" value="Plant lipid-transfer and hydrophobic proteins"/>
    <property type="match status" value="1"/>
</dbReference>
<gene>
    <name evidence="2" type="ORF">CR513_29936</name>
</gene>
<protein>
    <recommendedName>
        <fullName evidence="4">Bifunctional inhibitor/plant lipid transfer protein/seed storage helical domain-containing protein</fullName>
    </recommendedName>
</protein>
<organism evidence="2 3">
    <name type="scientific">Mucuna pruriens</name>
    <name type="common">Velvet bean</name>
    <name type="synonym">Dolichos pruriens</name>
    <dbReference type="NCBI Taxonomy" id="157652"/>
    <lineage>
        <taxon>Eukaryota</taxon>
        <taxon>Viridiplantae</taxon>
        <taxon>Streptophyta</taxon>
        <taxon>Embryophyta</taxon>
        <taxon>Tracheophyta</taxon>
        <taxon>Spermatophyta</taxon>
        <taxon>Magnoliopsida</taxon>
        <taxon>eudicotyledons</taxon>
        <taxon>Gunneridae</taxon>
        <taxon>Pentapetalae</taxon>
        <taxon>rosids</taxon>
        <taxon>fabids</taxon>
        <taxon>Fabales</taxon>
        <taxon>Fabaceae</taxon>
        <taxon>Papilionoideae</taxon>
        <taxon>50 kb inversion clade</taxon>
        <taxon>NPAAA clade</taxon>
        <taxon>indigoferoid/millettioid clade</taxon>
        <taxon>Phaseoleae</taxon>
        <taxon>Mucuna</taxon>
    </lineage>
</organism>
<keyword evidence="1" id="KW-0732">Signal</keyword>
<accession>A0A371GD35</accession>
<evidence type="ECO:0000313" key="3">
    <source>
        <dbReference type="Proteomes" id="UP000257109"/>
    </source>
</evidence>
<feature type="non-terminal residue" evidence="2">
    <location>
        <position position="1"/>
    </location>
</feature>